<proteinExistence type="predicted"/>
<dbReference type="AlphaFoldDB" id="A0A0E9RUC7"/>
<evidence type="ECO:0000313" key="1">
    <source>
        <dbReference type="EMBL" id="JAH32105.1"/>
    </source>
</evidence>
<name>A0A0E9RUC7_ANGAN</name>
<protein>
    <submittedName>
        <fullName evidence="1">Uncharacterized protein</fullName>
    </submittedName>
</protein>
<reference evidence="1" key="1">
    <citation type="submission" date="2014-11" db="EMBL/GenBank/DDBJ databases">
        <authorList>
            <person name="Amaro Gonzalez C."/>
        </authorList>
    </citation>
    <scope>NUCLEOTIDE SEQUENCE</scope>
</reference>
<organism evidence="1">
    <name type="scientific">Anguilla anguilla</name>
    <name type="common">European freshwater eel</name>
    <name type="synonym">Muraena anguilla</name>
    <dbReference type="NCBI Taxonomy" id="7936"/>
    <lineage>
        <taxon>Eukaryota</taxon>
        <taxon>Metazoa</taxon>
        <taxon>Chordata</taxon>
        <taxon>Craniata</taxon>
        <taxon>Vertebrata</taxon>
        <taxon>Euteleostomi</taxon>
        <taxon>Actinopterygii</taxon>
        <taxon>Neopterygii</taxon>
        <taxon>Teleostei</taxon>
        <taxon>Anguilliformes</taxon>
        <taxon>Anguillidae</taxon>
        <taxon>Anguilla</taxon>
    </lineage>
</organism>
<sequence>MPVSYCLDVDKPTDQVISHAIFFNYKSYYEIENQSNYREQDSLRVMADQ</sequence>
<reference evidence="1" key="2">
    <citation type="journal article" date="2015" name="Fish Shellfish Immunol.">
        <title>Early steps in the European eel (Anguilla anguilla)-Vibrio vulnificus interaction in the gills: Role of the RtxA13 toxin.</title>
        <authorList>
            <person name="Callol A."/>
            <person name="Pajuelo D."/>
            <person name="Ebbesson L."/>
            <person name="Teles M."/>
            <person name="MacKenzie S."/>
            <person name="Amaro C."/>
        </authorList>
    </citation>
    <scope>NUCLEOTIDE SEQUENCE</scope>
</reference>
<accession>A0A0E9RUC7</accession>
<dbReference type="EMBL" id="GBXM01076472">
    <property type="protein sequence ID" value="JAH32105.1"/>
    <property type="molecule type" value="Transcribed_RNA"/>
</dbReference>